<gene>
    <name evidence="3" type="ORF">GPJ59_28590</name>
</gene>
<evidence type="ECO:0000256" key="2">
    <source>
        <dbReference type="SAM" id="Phobius"/>
    </source>
</evidence>
<feature type="transmembrane region" description="Helical" evidence="2">
    <location>
        <begin position="101"/>
        <end position="122"/>
    </location>
</feature>
<evidence type="ECO:0000256" key="1">
    <source>
        <dbReference type="SAM" id="MobiDB-lite"/>
    </source>
</evidence>
<sequence length="152" mass="16080">MHMPHEPVAHHPEPITWHPIPPPSPGPLTPVHQPQVLPDVQTIQLPDGRLITGYALAPAKASEPIRERSAINPLAVNIALGGIGFAAACGGLMLLTTFIAAVAALIQQLIILAAVIFGGWIATQVLGTSNGRDGGTVVNIRRAVFKRNHFHS</sequence>
<dbReference type="EMBL" id="WTFF01000288">
    <property type="protein sequence ID" value="MBW5485725.1"/>
    <property type="molecule type" value="Genomic_DNA"/>
</dbReference>
<evidence type="ECO:0000313" key="4">
    <source>
        <dbReference type="Proteomes" id="UP000812013"/>
    </source>
</evidence>
<keyword evidence="2" id="KW-0472">Membrane</keyword>
<keyword evidence="2" id="KW-0812">Transmembrane</keyword>
<dbReference type="Proteomes" id="UP000812013">
    <property type="component" value="Unassembled WGS sequence"/>
</dbReference>
<protein>
    <recommendedName>
        <fullName evidence="5">Integral membrane protein</fullName>
    </recommendedName>
</protein>
<name>A0ABS6ZD82_9ACTN</name>
<keyword evidence="4" id="KW-1185">Reference proteome</keyword>
<evidence type="ECO:0000313" key="3">
    <source>
        <dbReference type="EMBL" id="MBW5485725.1"/>
    </source>
</evidence>
<organism evidence="3 4">
    <name type="scientific">Streptomyces bambusae</name>
    <dbReference type="NCBI Taxonomy" id="1550616"/>
    <lineage>
        <taxon>Bacteria</taxon>
        <taxon>Bacillati</taxon>
        <taxon>Actinomycetota</taxon>
        <taxon>Actinomycetes</taxon>
        <taxon>Kitasatosporales</taxon>
        <taxon>Streptomycetaceae</taxon>
        <taxon>Streptomyces</taxon>
    </lineage>
</organism>
<proteinExistence type="predicted"/>
<reference evidence="3 4" key="1">
    <citation type="submission" date="2019-12" db="EMBL/GenBank/DDBJ databases">
        <title>Genome sequence of Streptomyces bambusae.</title>
        <authorList>
            <person name="Bansal K."/>
            <person name="Choksket S."/>
            <person name="Korpole S."/>
            <person name="Patil P.B."/>
        </authorList>
    </citation>
    <scope>NUCLEOTIDE SEQUENCE [LARGE SCALE GENOMIC DNA]</scope>
    <source>
        <strain evidence="3 4">SK60</strain>
    </source>
</reference>
<keyword evidence="2" id="KW-1133">Transmembrane helix</keyword>
<feature type="compositionally biased region" description="Pro residues" evidence="1">
    <location>
        <begin position="19"/>
        <end position="28"/>
    </location>
</feature>
<comment type="caution">
    <text evidence="3">The sequence shown here is derived from an EMBL/GenBank/DDBJ whole genome shotgun (WGS) entry which is preliminary data.</text>
</comment>
<feature type="transmembrane region" description="Helical" evidence="2">
    <location>
        <begin position="74"/>
        <end position="95"/>
    </location>
</feature>
<feature type="compositionally biased region" description="Basic and acidic residues" evidence="1">
    <location>
        <begin position="1"/>
        <end position="13"/>
    </location>
</feature>
<feature type="region of interest" description="Disordered" evidence="1">
    <location>
        <begin position="1"/>
        <end position="33"/>
    </location>
</feature>
<evidence type="ECO:0008006" key="5">
    <source>
        <dbReference type="Google" id="ProtNLM"/>
    </source>
</evidence>
<accession>A0ABS6ZD82</accession>